<evidence type="ECO:0000256" key="3">
    <source>
        <dbReference type="ARBA" id="ARBA00022679"/>
    </source>
</evidence>
<evidence type="ECO:0000256" key="6">
    <source>
        <dbReference type="ARBA" id="ARBA00022989"/>
    </source>
</evidence>
<evidence type="ECO:0000256" key="2">
    <source>
        <dbReference type="ARBA" id="ARBA00022676"/>
    </source>
</evidence>
<evidence type="ECO:0000256" key="8">
    <source>
        <dbReference type="ARBA" id="ARBA00037847"/>
    </source>
</evidence>
<dbReference type="EMBL" id="LSRX01000903">
    <property type="protein sequence ID" value="OLP86711.1"/>
    <property type="molecule type" value="Genomic_DNA"/>
</dbReference>
<keyword evidence="5" id="KW-0735">Signal-anchor</keyword>
<name>A0A1Q9CUV3_SYMMI</name>
<keyword evidence="7 10" id="KW-0472">Membrane</keyword>
<protein>
    <recommendedName>
        <fullName evidence="11">Fringe-like glycosyltransferase domain-containing protein</fullName>
    </recommendedName>
</protein>
<organism evidence="12 13">
    <name type="scientific">Symbiodinium microadriaticum</name>
    <name type="common">Dinoflagellate</name>
    <name type="synonym">Zooxanthella microadriatica</name>
    <dbReference type="NCBI Taxonomy" id="2951"/>
    <lineage>
        <taxon>Eukaryota</taxon>
        <taxon>Sar</taxon>
        <taxon>Alveolata</taxon>
        <taxon>Dinophyceae</taxon>
        <taxon>Suessiales</taxon>
        <taxon>Symbiodiniaceae</taxon>
        <taxon>Symbiodinium</taxon>
    </lineage>
</organism>
<dbReference type="InterPro" id="IPR003378">
    <property type="entry name" value="Fringe-like_glycosylTrfase"/>
</dbReference>
<evidence type="ECO:0000313" key="13">
    <source>
        <dbReference type="Proteomes" id="UP000186817"/>
    </source>
</evidence>
<keyword evidence="6 10" id="KW-1133">Transmembrane helix</keyword>
<gene>
    <name evidence="12" type="ORF">AK812_SmicGene32151</name>
</gene>
<proteinExistence type="predicted"/>
<dbReference type="Gene3D" id="3.90.550.50">
    <property type="match status" value="1"/>
</dbReference>
<dbReference type="OrthoDB" id="421979at2759"/>
<feature type="region of interest" description="Disordered" evidence="9">
    <location>
        <begin position="1175"/>
        <end position="1196"/>
    </location>
</feature>
<feature type="domain" description="Fringe-like glycosyltransferase" evidence="11">
    <location>
        <begin position="641"/>
        <end position="751"/>
    </location>
</feature>
<evidence type="ECO:0000256" key="4">
    <source>
        <dbReference type="ARBA" id="ARBA00022692"/>
    </source>
</evidence>
<evidence type="ECO:0000313" key="12">
    <source>
        <dbReference type="EMBL" id="OLP86711.1"/>
    </source>
</evidence>
<dbReference type="AlphaFoldDB" id="A0A1Q9CUV3"/>
<dbReference type="Proteomes" id="UP000186817">
    <property type="component" value="Unassembled WGS sequence"/>
</dbReference>
<evidence type="ECO:0000256" key="9">
    <source>
        <dbReference type="SAM" id="MobiDB-lite"/>
    </source>
</evidence>
<keyword evidence="4 10" id="KW-0812">Transmembrane</keyword>
<keyword evidence="3" id="KW-0808">Transferase</keyword>
<comment type="caution">
    <text evidence="12">The sequence shown here is derived from an EMBL/GenBank/DDBJ whole genome shotgun (WGS) entry which is preliminary data.</text>
</comment>
<evidence type="ECO:0000256" key="5">
    <source>
        <dbReference type="ARBA" id="ARBA00022968"/>
    </source>
</evidence>
<dbReference type="GO" id="GO:0016757">
    <property type="term" value="F:glycosyltransferase activity"/>
    <property type="evidence" value="ECO:0007669"/>
    <property type="project" value="UniProtKB-KW"/>
</dbReference>
<reference evidence="12 13" key="1">
    <citation type="submission" date="2016-02" db="EMBL/GenBank/DDBJ databases">
        <title>Genome analysis of coral dinoflagellate symbionts highlights evolutionary adaptations to a symbiotic lifestyle.</title>
        <authorList>
            <person name="Aranda M."/>
            <person name="Li Y."/>
            <person name="Liew Y.J."/>
            <person name="Baumgarten S."/>
            <person name="Simakov O."/>
            <person name="Wilson M."/>
            <person name="Piel J."/>
            <person name="Ashoor H."/>
            <person name="Bougouffa S."/>
            <person name="Bajic V.B."/>
            <person name="Ryu T."/>
            <person name="Ravasi T."/>
            <person name="Bayer T."/>
            <person name="Micklem G."/>
            <person name="Kim H."/>
            <person name="Bhak J."/>
            <person name="Lajeunesse T.C."/>
            <person name="Voolstra C.R."/>
        </authorList>
    </citation>
    <scope>NUCLEOTIDE SEQUENCE [LARGE SCALE GENOMIC DNA]</scope>
    <source>
        <strain evidence="12 13">CCMP2467</strain>
    </source>
</reference>
<evidence type="ECO:0000259" key="11">
    <source>
        <dbReference type="Pfam" id="PF02434"/>
    </source>
</evidence>
<dbReference type="Pfam" id="PF02434">
    <property type="entry name" value="Fringe"/>
    <property type="match status" value="1"/>
</dbReference>
<evidence type="ECO:0000256" key="7">
    <source>
        <dbReference type="ARBA" id="ARBA00023136"/>
    </source>
</evidence>
<sequence>MAPTMAQLDAVFQSLVAELPWLRHTWTDLGDRFVTLTEFEAARAAHYGARAAQASYRRSRPMASQDDNDDLARSVPNRGRTLSQQEHESQNRKDDLHGCAAAAAAEQNAASFRFLVTGISISLNFMVILFLLCTITITILILISITSKANSSLFGQTYIRYQSADGKHKCISSVFKAVELHAKETGHDPKKAVERLKEDLKREKVAREREKGQGEDREAAVETFRKRYGGLEATTCAKFEGWTYKTSFLEVSGQTQVLYVSETQDVFGTLKQVEAALGYRMMDGQNLDKLVADARAAARETWGDQVDSKQFNPLRRTSDGLSLQEAVNSGELAVSQLRRVQVHEMESHSAEMARRVVKDADYEPSDLVLGELPKPLNDERKVLKELTKNKLLDAAALAATVTKIYTNLKTQHFKKVRLVLVASRKPIADDSISKGLLGVYYADSSRMESVHGKPFYTKISLHSDSDKMFCTGLYLFWGKTAEAWKVAKSIDDASAGLLVDKGDLKMLQPKSSPRAKVLTEACFHRLQKRGKKRRRSRSTSGAVKTEESVLVLVMASRSLQERVSLLEQSWSGVDMQRVYLVDDWLETAPRERQWRPDAPRNTGGGFDGLESNYWDAQSRQLDFMRQHPNVSSVRSFGSATMATKWILLADDDTFIQVDVLLDFLAGHDPQVPALFGYMLSDAHVLGYDYPCGGAGMLLSAAAYDVLASRLLGPECPLLAFNDLTIGFCAHSRGVPLVHHPGMHCAPDVNRAMRPGENLLDIQKSVAVHRLIGFQSFLDMINTLEVLKGQLHALLQRRCLLAARSPQGEEETETDPLDSRRFFWSVEALADAVSACRAFAPKASQDGKIHLEFLLFQHGLPVARYHEDRHVPLTAKPASRSKRWPEWLEQLRHLRCAREPQPEGGDEAFGDSEVTWRASWTAAAPRLGELQVQATGASVFAASALVDSEAVESSFEALKATGGSWLEELKRAARPFLSGRTPGPGRRWLFVDFSPSSTFLNLFESLRVLRSVSGLFFGSSDSSPYLQDVRGPVDLSADAPPPLAMAYEYFDLNVEQAAGLWLNGVAAQRLLRCQPLKHPIGLDAEAHANDWPTQEERLSLMWHNAVAVDVFRTLRFCGVLLLHAPAMVPHALSYLPYSTYRRSHAPSVATAMSIGNVASREQMRALSQLVQRRACAAQRRSRGSDRPGKPRRSWMPRSRILGGDLDVNLTAEAWRLPGARFLGQSLVAFRSEHFLPDAQAAGLGATPSTKPSL</sequence>
<dbReference type="GO" id="GO:0012505">
    <property type="term" value="C:endomembrane system"/>
    <property type="evidence" value="ECO:0007669"/>
    <property type="project" value="UniProtKB-SubCell"/>
</dbReference>
<dbReference type="PANTHER" id="PTHR10811">
    <property type="entry name" value="FRINGE-RELATED"/>
    <property type="match status" value="1"/>
</dbReference>
<keyword evidence="2" id="KW-0328">Glycosyltransferase</keyword>
<feature type="compositionally biased region" description="Basic and acidic residues" evidence="9">
    <location>
        <begin position="85"/>
        <end position="95"/>
    </location>
</feature>
<accession>A0A1Q9CUV3</accession>
<feature type="region of interest" description="Disordered" evidence="9">
    <location>
        <begin position="56"/>
        <end position="95"/>
    </location>
</feature>
<keyword evidence="13" id="KW-1185">Reference proteome</keyword>
<evidence type="ECO:0000256" key="1">
    <source>
        <dbReference type="ARBA" id="ARBA00004606"/>
    </source>
</evidence>
<evidence type="ECO:0000256" key="10">
    <source>
        <dbReference type="SAM" id="Phobius"/>
    </source>
</evidence>
<comment type="subcellular location">
    <subcellularLocation>
        <location evidence="8">Endomembrane system</location>
        <topology evidence="8">Single-pass membrane protein</topology>
    </subcellularLocation>
    <subcellularLocation>
        <location evidence="1">Membrane</location>
        <topology evidence="1">Single-pass type II membrane protein</topology>
    </subcellularLocation>
</comment>
<dbReference type="GO" id="GO:0016020">
    <property type="term" value="C:membrane"/>
    <property type="evidence" value="ECO:0007669"/>
    <property type="project" value="UniProtKB-SubCell"/>
</dbReference>
<feature type="transmembrane region" description="Helical" evidence="10">
    <location>
        <begin position="123"/>
        <end position="145"/>
    </location>
</feature>